<feature type="transmembrane region" description="Helical" evidence="5">
    <location>
        <begin position="102"/>
        <end position="122"/>
    </location>
</feature>
<evidence type="ECO:0000256" key="2">
    <source>
        <dbReference type="ARBA" id="ARBA00022692"/>
    </source>
</evidence>
<evidence type="ECO:0000256" key="5">
    <source>
        <dbReference type="SAM" id="Phobius"/>
    </source>
</evidence>
<dbReference type="InterPro" id="IPR013057">
    <property type="entry name" value="AA_transpt_TM"/>
</dbReference>
<keyword evidence="2 5" id="KW-0812">Transmembrane</keyword>
<evidence type="ECO:0000313" key="8">
    <source>
        <dbReference type="Proteomes" id="UP000507470"/>
    </source>
</evidence>
<accession>A0A6J8DRA2</accession>
<keyword evidence="3 5" id="KW-1133">Transmembrane helix</keyword>
<dbReference type="FunFam" id="1.20.1740.10:FF:000052">
    <property type="entry name" value="Lysine histidine transporter-like 3"/>
    <property type="match status" value="1"/>
</dbReference>
<keyword evidence="4 5" id="KW-0472">Membrane</keyword>
<dbReference type="PANTHER" id="PTHR22950:SF703">
    <property type="entry name" value="AMINO ACID TRANSPORTER TRANSMEMBRANE DOMAIN-CONTAINING PROTEIN"/>
    <property type="match status" value="1"/>
</dbReference>
<dbReference type="PANTHER" id="PTHR22950">
    <property type="entry name" value="AMINO ACID TRANSPORTER"/>
    <property type="match status" value="1"/>
</dbReference>
<feature type="transmembrane region" description="Helical" evidence="5">
    <location>
        <begin position="281"/>
        <end position="300"/>
    </location>
</feature>
<feature type="transmembrane region" description="Helical" evidence="5">
    <location>
        <begin position="166"/>
        <end position="186"/>
    </location>
</feature>
<sequence>MSSDVSNEINQPTHGLTIWSTSVFIVGEIAGSGVLALPKAVDNSGWIGLVLIVVCAFASAYTGAILGRAWLIVQSRNPQYQSHVVDPYPIIGEQAFGKFGRYLVSFSINFTLFGVSVVFLILAAENLQDLISHATKDVSFCYFIIILAVVLMPVVCLGTPKDFWPIAVGATLATGLACILLLARIIQDKDKHGETVEHSKQEFTSFFTAFGTIVFAFGGHPAFPTFQADMRNKADFKWAVLLGYMIVLAMYLPTSTSAYFIYGSTVKDNILLTTTDGPITYIVQTLITLHLLFGFVIVINPFCQEIESKFGVPKEFTWKRCVARPLMVLCALFVAESIPRFGAILALVGGSTTTLLAYICPSVFYLKLCRKPRDDTAPFVRDEFIEDEASLQKLDTDFIEVPLWEKILNYEIIFIGLIAGIASTASAIKDIAGPSSFRVPCYVDPSKPA</sequence>
<evidence type="ECO:0000259" key="6">
    <source>
        <dbReference type="Pfam" id="PF01490"/>
    </source>
</evidence>
<evidence type="ECO:0000256" key="1">
    <source>
        <dbReference type="ARBA" id="ARBA00004141"/>
    </source>
</evidence>
<organism evidence="7 8">
    <name type="scientific">Mytilus coruscus</name>
    <name type="common">Sea mussel</name>
    <dbReference type="NCBI Taxonomy" id="42192"/>
    <lineage>
        <taxon>Eukaryota</taxon>
        <taxon>Metazoa</taxon>
        <taxon>Spiralia</taxon>
        <taxon>Lophotrochozoa</taxon>
        <taxon>Mollusca</taxon>
        <taxon>Bivalvia</taxon>
        <taxon>Autobranchia</taxon>
        <taxon>Pteriomorphia</taxon>
        <taxon>Mytilida</taxon>
        <taxon>Mytiloidea</taxon>
        <taxon>Mytilidae</taxon>
        <taxon>Mytilinae</taxon>
        <taxon>Mytilus</taxon>
    </lineage>
</organism>
<name>A0A6J8DRA2_MYTCO</name>
<reference evidence="7 8" key="1">
    <citation type="submission" date="2020-06" db="EMBL/GenBank/DDBJ databases">
        <authorList>
            <person name="Li R."/>
            <person name="Bekaert M."/>
        </authorList>
    </citation>
    <scope>NUCLEOTIDE SEQUENCE [LARGE SCALE GENOMIC DNA]</scope>
    <source>
        <strain evidence="8">wild</strain>
    </source>
</reference>
<evidence type="ECO:0000256" key="4">
    <source>
        <dbReference type="ARBA" id="ARBA00023136"/>
    </source>
</evidence>
<feature type="transmembrane region" description="Helical" evidence="5">
    <location>
        <begin position="206"/>
        <end position="226"/>
    </location>
</feature>
<dbReference type="Pfam" id="PF01490">
    <property type="entry name" value="Aa_trans"/>
    <property type="match status" value="1"/>
</dbReference>
<feature type="transmembrane region" description="Helical" evidence="5">
    <location>
        <begin position="142"/>
        <end position="159"/>
    </location>
</feature>
<feature type="transmembrane region" description="Helical" evidence="5">
    <location>
        <begin position="238"/>
        <end position="261"/>
    </location>
</feature>
<comment type="subcellular location">
    <subcellularLocation>
        <location evidence="1">Membrane</location>
        <topology evidence="1">Multi-pass membrane protein</topology>
    </subcellularLocation>
</comment>
<feature type="domain" description="Amino acid transporter transmembrane" evidence="6">
    <location>
        <begin position="15"/>
        <end position="373"/>
    </location>
</feature>
<proteinExistence type="predicted"/>
<evidence type="ECO:0000313" key="7">
    <source>
        <dbReference type="EMBL" id="CAC5410257.1"/>
    </source>
</evidence>
<feature type="transmembrane region" description="Helical" evidence="5">
    <location>
        <begin position="344"/>
        <end position="366"/>
    </location>
</feature>
<dbReference type="AlphaFoldDB" id="A0A6J8DRA2"/>
<evidence type="ECO:0000256" key="3">
    <source>
        <dbReference type="ARBA" id="ARBA00022989"/>
    </source>
</evidence>
<dbReference type="EMBL" id="CACVKT020007759">
    <property type="protein sequence ID" value="CAC5410257.1"/>
    <property type="molecule type" value="Genomic_DNA"/>
</dbReference>
<gene>
    <name evidence="7" type="ORF">MCOR_43458</name>
</gene>
<feature type="transmembrane region" description="Helical" evidence="5">
    <location>
        <begin position="321"/>
        <end position="338"/>
    </location>
</feature>
<dbReference type="GO" id="GO:0005774">
    <property type="term" value="C:vacuolar membrane"/>
    <property type="evidence" value="ECO:0007669"/>
    <property type="project" value="TreeGrafter"/>
</dbReference>
<dbReference type="Proteomes" id="UP000507470">
    <property type="component" value="Unassembled WGS sequence"/>
</dbReference>
<protein>
    <submittedName>
        <fullName evidence="7">SLC32A</fullName>
    </submittedName>
</protein>
<dbReference type="Gene3D" id="1.20.1740.10">
    <property type="entry name" value="Amino acid/polyamine transporter I"/>
    <property type="match status" value="1"/>
</dbReference>
<keyword evidence="8" id="KW-1185">Reference proteome</keyword>
<dbReference type="OrthoDB" id="655540at2759"/>
<dbReference type="GO" id="GO:0015179">
    <property type="term" value="F:L-amino acid transmembrane transporter activity"/>
    <property type="evidence" value="ECO:0007669"/>
    <property type="project" value="TreeGrafter"/>
</dbReference>
<feature type="transmembrane region" description="Helical" evidence="5">
    <location>
        <begin position="46"/>
        <end position="71"/>
    </location>
</feature>